<evidence type="ECO:0000313" key="5">
    <source>
        <dbReference type="Proteomes" id="UP000321497"/>
    </source>
</evidence>
<keyword evidence="2" id="KW-0732">Signal</keyword>
<evidence type="ECO:0000259" key="3">
    <source>
        <dbReference type="PROSITE" id="PS50222"/>
    </source>
</evidence>
<accession>A0A5C6YXD8</accession>
<evidence type="ECO:0000313" key="4">
    <source>
        <dbReference type="EMBL" id="TXD72255.1"/>
    </source>
</evidence>
<name>A0A5C6YXD8_9FLAO</name>
<dbReference type="Proteomes" id="UP000321497">
    <property type="component" value="Unassembled WGS sequence"/>
</dbReference>
<dbReference type="Pfam" id="PF13202">
    <property type="entry name" value="EF-hand_5"/>
    <property type="match status" value="2"/>
</dbReference>
<protein>
    <submittedName>
        <fullName evidence="4">EF-hand domain-containing protein</fullName>
    </submittedName>
</protein>
<dbReference type="InterPro" id="IPR018247">
    <property type="entry name" value="EF_Hand_1_Ca_BS"/>
</dbReference>
<feature type="region of interest" description="Disordered" evidence="1">
    <location>
        <begin position="70"/>
        <end position="91"/>
    </location>
</feature>
<keyword evidence="5" id="KW-1185">Reference proteome</keyword>
<reference evidence="4 5" key="1">
    <citation type="submission" date="2019-08" db="EMBL/GenBank/DDBJ databases">
        <title>Genome of Aequorivita antarctica SW49 (type strain).</title>
        <authorList>
            <person name="Bowman J.P."/>
        </authorList>
    </citation>
    <scope>NUCLEOTIDE SEQUENCE [LARGE SCALE GENOMIC DNA]</scope>
    <source>
        <strain evidence="4 5">SW49</strain>
    </source>
</reference>
<feature type="region of interest" description="Disordered" evidence="1">
    <location>
        <begin position="20"/>
        <end position="53"/>
    </location>
</feature>
<gene>
    <name evidence="4" type="ORF">ESU54_12560</name>
</gene>
<evidence type="ECO:0000256" key="2">
    <source>
        <dbReference type="SAM" id="SignalP"/>
    </source>
</evidence>
<dbReference type="AlphaFoldDB" id="A0A5C6YXD8"/>
<dbReference type="SUPFAM" id="SSF47473">
    <property type="entry name" value="EF-hand"/>
    <property type="match status" value="1"/>
</dbReference>
<organism evidence="4 5">
    <name type="scientific">Aequorivita antarctica</name>
    <dbReference type="NCBI Taxonomy" id="153266"/>
    <lineage>
        <taxon>Bacteria</taxon>
        <taxon>Pseudomonadati</taxon>
        <taxon>Bacteroidota</taxon>
        <taxon>Flavobacteriia</taxon>
        <taxon>Flavobacteriales</taxon>
        <taxon>Flavobacteriaceae</taxon>
        <taxon>Aequorivita</taxon>
    </lineage>
</organism>
<feature type="domain" description="EF-hand" evidence="3">
    <location>
        <begin position="28"/>
        <end position="63"/>
    </location>
</feature>
<proteinExistence type="predicted"/>
<feature type="chain" id="PRO_5022876357" evidence="2">
    <location>
        <begin position="21"/>
        <end position="91"/>
    </location>
</feature>
<dbReference type="InterPro" id="IPR002048">
    <property type="entry name" value="EF_hand_dom"/>
</dbReference>
<comment type="caution">
    <text evidence="4">The sequence shown here is derived from an EMBL/GenBank/DDBJ whole genome shotgun (WGS) entry which is preliminary data.</text>
</comment>
<evidence type="ECO:0000256" key="1">
    <source>
        <dbReference type="SAM" id="MobiDB-lite"/>
    </source>
</evidence>
<feature type="signal peptide" evidence="2">
    <location>
        <begin position="1"/>
        <end position="20"/>
    </location>
</feature>
<feature type="compositionally biased region" description="Basic and acidic residues" evidence="1">
    <location>
        <begin position="36"/>
        <end position="53"/>
    </location>
</feature>
<dbReference type="InterPro" id="IPR011992">
    <property type="entry name" value="EF-hand-dom_pair"/>
</dbReference>
<dbReference type="PROSITE" id="PS00018">
    <property type="entry name" value="EF_HAND_1"/>
    <property type="match status" value="2"/>
</dbReference>
<dbReference type="GO" id="GO:0005509">
    <property type="term" value="F:calcium ion binding"/>
    <property type="evidence" value="ECO:0007669"/>
    <property type="project" value="InterPro"/>
</dbReference>
<dbReference type="PROSITE" id="PS50222">
    <property type="entry name" value="EF_HAND_2"/>
    <property type="match status" value="1"/>
</dbReference>
<dbReference type="EMBL" id="VORT01000009">
    <property type="protein sequence ID" value="TXD72255.1"/>
    <property type="molecule type" value="Genomic_DNA"/>
</dbReference>
<dbReference type="RefSeq" id="WP_146848136.1">
    <property type="nucleotide sequence ID" value="NZ_VORT01000009.1"/>
</dbReference>
<dbReference type="Gene3D" id="1.10.238.10">
    <property type="entry name" value="EF-hand"/>
    <property type="match status" value="1"/>
</dbReference>
<sequence>MKKIVFTAVIMFFGITFSNAQQKGEKPQKPPTFSEMLKEMDKDDDGKLSKAELKGPLKDDFTKIDTDEDGFLSKEELEKAPKPERKERKRD</sequence>